<dbReference type="EMBL" id="JACRSP010000001">
    <property type="protein sequence ID" value="MBC8535565.1"/>
    <property type="molecule type" value="Genomic_DNA"/>
</dbReference>
<feature type="transmembrane region" description="Helical" evidence="1">
    <location>
        <begin position="36"/>
        <end position="57"/>
    </location>
</feature>
<dbReference type="InterPro" id="IPR052712">
    <property type="entry name" value="Acid_resist_chaperone_HdeD"/>
</dbReference>
<organism evidence="2 3">
    <name type="scientific">Feifania hominis</name>
    <dbReference type="NCBI Taxonomy" id="2763660"/>
    <lineage>
        <taxon>Bacteria</taxon>
        <taxon>Bacillati</taxon>
        <taxon>Bacillota</taxon>
        <taxon>Clostridia</taxon>
        <taxon>Eubacteriales</taxon>
        <taxon>Feifaniaceae</taxon>
        <taxon>Feifania</taxon>
    </lineage>
</organism>
<feature type="transmembrane region" description="Helical" evidence="1">
    <location>
        <begin position="149"/>
        <end position="169"/>
    </location>
</feature>
<accession>A0A926HU46</accession>
<feature type="transmembrane region" description="Helical" evidence="1">
    <location>
        <begin position="126"/>
        <end position="143"/>
    </location>
</feature>
<keyword evidence="1" id="KW-0812">Transmembrane</keyword>
<dbReference type="Proteomes" id="UP000620366">
    <property type="component" value="Unassembled WGS sequence"/>
</dbReference>
<evidence type="ECO:0000313" key="3">
    <source>
        <dbReference type="Proteomes" id="UP000620366"/>
    </source>
</evidence>
<proteinExistence type="predicted"/>
<dbReference type="PANTHER" id="PTHR34989">
    <property type="entry name" value="PROTEIN HDED"/>
    <property type="match status" value="1"/>
</dbReference>
<gene>
    <name evidence="2" type="ORF">H8695_02495</name>
</gene>
<dbReference type="InterPro" id="IPR005325">
    <property type="entry name" value="DUF308_memb"/>
</dbReference>
<dbReference type="Pfam" id="PF03729">
    <property type="entry name" value="DUF308"/>
    <property type="match status" value="2"/>
</dbReference>
<dbReference type="GO" id="GO:0005886">
    <property type="term" value="C:plasma membrane"/>
    <property type="evidence" value="ECO:0007669"/>
    <property type="project" value="TreeGrafter"/>
</dbReference>
<feature type="transmembrane region" description="Helical" evidence="1">
    <location>
        <begin position="12"/>
        <end position="30"/>
    </location>
</feature>
<reference evidence="2" key="1">
    <citation type="submission" date="2020-08" db="EMBL/GenBank/DDBJ databases">
        <title>Genome public.</title>
        <authorList>
            <person name="Liu C."/>
            <person name="Sun Q."/>
        </authorList>
    </citation>
    <scope>NUCLEOTIDE SEQUENCE</scope>
    <source>
        <strain evidence="2">BX7</strain>
    </source>
</reference>
<dbReference type="AlphaFoldDB" id="A0A926HU46"/>
<evidence type="ECO:0000256" key="1">
    <source>
        <dbReference type="SAM" id="Phobius"/>
    </source>
</evidence>
<protein>
    <submittedName>
        <fullName evidence="2">DUF308 domain-containing protein</fullName>
    </submittedName>
</protein>
<dbReference type="RefSeq" id="WP_249299291.1">
    <property type="nucleotide sequence ID" value="NZ_JACRSP010000001.1"/>
</dbReference>
<keyword evidence="1" id="KW-1133">Transmembrane helix</keyword>
<keyword evidence="3" id="KW-1185">Reference proteome</keyword>
<feature type="transmembrane region" description="Helical" evidence="1">
    <location>
        <begin position="88"/>
        <end position="106"/>
    </location>
</feature>
<keyword evidence="1" id="KW-0472">Membrane</keyword>
<dbReference type="PANTHER" id="PTHR34989:SF1">
    <property type="entry name" value="PROTEIN HDED"/>
    <property type="match status" value="1"/>
</dbReference>
<comment type="caution">
    <text evidence="2">The sequence shown here is derived from an EMBL/GenBank/DDBJ whole genome shotgun (WGS) entry which is preliminary data.</text>
</comment>
<evidence type="ECO:0000313" key="2">
    <source>
        <dbReference type="EMBL" id="MBC8535565.1"/>
    </source>
</evidence>
<name>A0A926HU46_9FIRM</name>
<sequence length="178" mass="19117">MKSFFDSLKKSCYLQGVITVLLGLVLIIFPSGSVKFVCIALGVGLVVSGAVDIIGYFSNADRTFFQSALFTGILYLGLGIWMLVNPGFFLSLFQIVLGVFIVIHGAADCQQAFSLKRVGYDSWQPALVIGVLTIGLGAFIVLNPFGATVAMTVFFGVVLLFDGVSDLWIASRISKLSK</sequence>
<feature type="transmembrane region" description="Helical" evidence="1">
    <location>
        <begin position="64"/>
        <end position="82"/>
    </location>
</feature>